<evidence type="ECO:0000313" key="3">
    <source>
        <dbReference type="Proteomes" id="UP000197025"/>
    </source>
</evidence>
<reference evidence="3" key="1">
    <citation type="submission" date="2017-06" db="EMBL/GenBank/DDBJ databases">
        <authorList>
            <person name="Varghese N."/>
            <person name="Submissions S."/>
        </authorList>
    </citation>
    <scope>NUCLEOTIDE SEQUENCE [LARGE SCALE GENOMIC DNA]</scope>
    <source>
        <strain evidence="3">JAD2</strain>
    </source>
</reference>
<proteinExistence type="predicted"/>
<evidence type="ECO:0000313" key="2">
    <source>
        <dbReference type="EMBL" id="SNB70327.1"/>
    </source>
</evidence>
<keyword evidence="1" id="KW-0472">Membrane</keyword>
<protein>
    <recommendedName>
        <fullName evidence="4">Alkaline shock response membrane anchor protein AmaP</fullName>
    </recommendedName>
</protein>
<keyword evidence="1" id="KW-0812">Transmembrane</keyword>
<keyword evidence="3" id="KW-1185">Reference proteome</keyword>
<organism evidence="2 3">
    <name type="scientific">Thermoflexus hugenholtzii JAD2</name>
    <dbReference type="NCBI Taxonomy" id="877466"/>
    <lineage>
        <taxon>Bacteria</taxon>
        <taxon>Bacillati</taxon>
        <taxon>Chloroflexota</taxon>
        <taxon>Thermoflexia</taxon>
        <taxon>Thermoflexales</taxon>
        <taxon>Thermoflexaceae</taxon>
        <taxon>Thermoflexus</taxon>
    </lineage>
</organism>
<feature type="transmembrane region" description="Helical" evidence="1">
    <location>
        <begin position="54"/>
        <end position="74"/>
    </location>
</feature>
<evidence type="ECO:0000256" key="1">
    <source>
        <dbReference type="SAM" id="Phobius"/>
    </source>
</evidence>
<dbReference type="EMBL" id="FYEK01000044">
    <property type="protein sequence ID" value="SNB70327.1"/>
    <property type="molecule type" value="Genomic_DNA"/>
</dbReference>
<accession>A0A212RDK0</accession>
<dbReference type="AlphaFoldDB" id="A0A212RDK0"/>
<evidence type="ECO:0008006" key="4">
    <source>
        <dbReference type="Google" id="ProtNLM"/>
    </source>
</evidence>
<sequence length="189" mass="21001">MNTLNRVLVVLMILVAIPLCSVVLITPVELARLLQAGLGNLAESLSQIRPEIRYGVGILLALVVDALLLLWLVLEVRPPRRIIRVPGVSGATVAVAVDSIRERLRYHLDQLADVIEVRPRVIPHRDGLQVELDVLTAPEVDVPRKAEEILQIARVVVEEKMGLRLRGQPVVRIRHAPYPRGERRPPAPA</sequence>
<dbReference type="Proteomes" id="UP000197025">
    <property type="component" value="Unassembled WGS sequence"/>
</dbReference>
<dbReference type="InParanoid" id="A0A212RDK0"/>
<name>A0A212RDK0_9CHLR</name>
<gene>
    <name evidence="2" type="ORF">SAMN02746019_00012040</name>
</gene>
<dbReference type="RefSeq" id="WP_088571861.1">
    <property type="nucleotide sequence ID" value="NZ_FYEK01000044.1"/>
</dbReference>
<keyword evidence="1" id="KW-1133">Transmembrane helix</keyword>